<protein>
    <submittedName>
        <fullName evidence="1">Uncharacterized protein</fullName>
    </submittedName>
</protein>
<sequence length="113" mass="12509">MTNPSKDAELQLLQVTDPEARDVLQRIQTQRERIDGRRLARQQAMALRRDSGVAHAASPLGQGTLVERLVVFGREHPVVCAGLVGIGLLVGPRKLIRMATIAMPIVMKLRRSH</sequence>
<reference evidence="1 2" key="1">
    <citation type="journal article" date="2020" name="G3 (Bethesda)">
        <title>CeMbio - The Caenorhabditis elegans Microbiome Resource.</title>
        <authorList>
            <person name="Dirksen P."/>
            <person name="Assie A."/>
            <person name="Zimmermann J."/>
            <person name="Zhang F."/>
            <person name="Tietje A.M."/>
            <person name="Marsh S.A."/>
            <person name="Felix M.A."/>
            <person name="Shapira M."/>
            <person name="Kaleta C."/>
            <person name="Schulenburg H."/>
            <person name="Samuel B."/>
        </authorList>
    </citation>
    <scope>NUCLEOTIDE SEQUENCE [LARGE SCALE GENOMIC DNA]</scope>
    <source>
        <strain evidence="1 2">BIGb0172</strain>
    </source>
</reference>
<organism evidence="1 2">
    <name type="scientific">Comamonas piscis</name>
    <dbReference type="NCBI Taxonomy" id="1562974"/>
    <lineage>
        <taxon>Bacteria</taxon>
        <taxon>Pseudomonadati</taxon>
        <taxon>Pseudomonadota</taxon>
        <taxon>Betaproteobacteria</taxon>
        <taxon>Burkholderiales</taxon>
        <taxon>Comamonadaceae</taxon>
        <taxon>Comamonas</taxon>
    </lineage>
</organism>
<dbReference type="AlphaFoldDB" id="A0A7G5EIX7"/>
<gene>
    <name evidence="1" type="ORF">HS961_14520</name>
</gene>
<evidence type="ECO:0000313" key="2">
    <source>
        <dbReference type="Proteomes" id="UP000515240"/>
    </source>
</evidence>
<dbReference type="Proteomes" id="UP000515240">
    <property type="component" value="Chromosome"/>
</dbReference>
<name>A0A7G5EIX7_9BURK</name>
<dbReference type="KEGG" id="cpis:HS961_14520"/>
<keyword evidence="2" id="KW-1185">Reference proteome</keyword>
<accession>A0A7G5EIX7</accession>
<proteinExistence type="predicted"/>
<dbReference type="EMBL" id="CP058554">
    <property type="protein sequence ID" value="QMV73952.1"/>
    <property type="molecule type" value="Genomic_DNA"/>
</dbReference>
<evidence type="ECO:0000313" key="1">
    <source>
        <dbReference type="EMBL" id="QMV73952.1"/>
    </source>
</evidence>
<dbReference type="RefSeq" id="WP_182323141.1">
    <property type="nucleotide sequence ID" value="NZ_CP058554.1"/>
</dbReference>